<evidence type="ECO:0008006" key="3">
    <source>
        <dbReference type="Google" id="ProtNLM"/>
    </source>
</evidence>
<organism evidence="1 2">
    <name type="scientific">Azospirillum rugosum</name>
    <dbReference type="NCBI Taxonomy" id="416170"/>
    <lineage>
        <taxon>Bacteria</taxon>
        <taxon>Pseudomonadati</taxon>
        <taxon>Pseudomonadota</taxon>
        <taxon>Alphaproteobacteria</taxon>
        <taxon>Rhodospirillales</taxon>
        <taxon>Azospirillaceae</taxon>
        <taxon>Azospirillum</taxon>
    </lineage>
</organism>
<evidence type="ECO:0000313" key="2">
    <source>
        <dbReference type="Proteomes" id="UP000781958"/>
    </source>
</evidence>
<sequence length="75" mass="8032">MTAPHVAPHVAFAATDSSFARYGITDVAYTRTVLLEGRTAYAVHAADGTCLWLDTDRETAVATLKDHGMSLVSVH</sequence>
<evidence type="ECO:0000313" key="1">
    <source>
        <dbReference type="EMBL" id="MBP2293422.1"/>
    </source>
</evidence>
<gene>
    <name evidence="1" type="ORF">J2851_003205</name>
</gene>
<reference evidence="1 2" key="1">
    <citation type="submission" date="2021-03" db="EMBL/GenBank/DDBJ databases">
        <title>Genomic Encyclopedia of Type Strains, Phase III (KMG-III): the genomes of soil and plant-associated and newly described type strains.</title>
        <authorList>
            <person name="Whitman W."/>
        </authorList>
    </citation>
    <scope>NUCLEOTIDE SEQUENCE [LARGE SCALE GENOMIC DNA]</scope>
    <source>
        <strain evidence="1 2">IMMIB AFH-6</strain>
    </source>
</reference>
<dbReference type="Proteomes" id="UP000781958">
    <property type="component" value="Unassembled WGS sequence"/>
</dbReference>
<proteinExistence type="predicted"/>
<dbReference type="EMBL" id="JAGINP010000011">
    <property type="protein sequence ID" value="MBP2293422.1"/>
    <property type="molecule type" value="Genomic_DNA"/>
</dbReference>
<protein>
    <recommendedName>
        <fullName evidence="3">DUF1150 family protein</fullName>
    </recommendedName>
</protein>
<dbReference type="InterPro" id="IPR009531">
    <property type="entry name" value="DUF1150"/>
</dbReference>
<comment type="caution">
    <text evidence="1">The sequence shown here is derived from an EMBL/GenBank/DDBJ whole genome shotgun (WGS) entry which is preliminary data.</text>
</comment>
<dbReference type="RefSeq" id="WP_209767359.1">
    <property type="nucleotide sequence ID" value="NZ_JAGINP010000011.1"/>
</dbReference>
<dbReference type="Pfam" id="PF06620">
    <property type="entry name" value="DUF1150"/>
    <property type="match status" value="1"/>
</dbReference>
<accession>A0ABS4SNB8</accession>
<keyword evidence="2" id="KW-1185">Reference proteome</keyword>
<name>A0ABS4SNB8_9PROT</name>